<dbReference type="EMBL" id="LN902842">
    <property type="protein sequence ID" value="CDS42371.1"/>
    <property type="molecule type" value="Genomic_DNA"/>
</dbReference>
<keyword evidence="4" id="KW-1185">Reference proteome</keyword>
<gene>
    <name evidence="3" type="ORF">EmuJ_001007700</name>
</gene>
<dbReference type="InterPro" id="IPR011989">
    <property type="entry name" value="ARM-like"/>
</dbReference>
<feature type="compositionally biased region" description="Low complexity" evidence="2">
    <location>
        <begin position="980"/>
        <end position="1003"/>
    </location>
</feature>
<feature type="repeat" description="ARM" evidence="1">
    <location>
        <begin position="451"/>
        <end position="495"/>
    </location>
</feature>
<feature type="region of interest" description="Disordered" evidence="2">
    <location>
        <begin position="952"/>
        <end position="1051"/>
    </location>
</feature>
<sequence>MANFDSTGKSANQLRGELSSCSYLSETYDLLEAPMQPLDKKQQTRLWQQNQYLADSGIQSALTTHTPSINSKGNLDEIEPEESILSQASGPYVPAWSSSGPMSVYPSESCLLSPGTPSASSIIGMDHNSEVTGMTCSRSDATMDIRGNKISDLDTDEAENAIPELVRLIKDEDDKFVIYQASTMVFHLSKSEAIDALIQSKEMISCILSALDPTGDPETVRLLAGTLYNMSQTQTGLKEIFLANCVPCLVGLLNSPVESVLFYAITTLHNLLLHQEGAKAVVRQSGCLQKLTSLLQKNNIKFLTICTDCLQILAYSHQESKLQILAGGGPTELIRILNTYQYEKLLWTTARVLKVLSVCTSNKPVIIEAGGMEALAKHLNNTSSRLVLNCLWTLRNLSDAATKLNDLQPILQTVVQLLGSNDLNIVTCAAGILSNLTCNNSANKLIVYRRGGLRGLLHALGHCHAKEEILEPSMCALRHLTSRHEEEEKARNEFVTLLGGHIPVAHVLHAATAGVCPELGLVCQPPHNPLTSWTLIKAVVGLLRNLSMNVDNHRPMLEAGIVAGLSVLLYATQYEISKRKAAAQRNGNGAALSGSQTMVHNVRLEEIIEGICVAMHMLSREPGTRLHLSRFRAPTLNCPGFSSGGPCTPGLTIFVHLLCTSTNESVHRAALGVLAEVAQDRDSLDAIASVPGISTRLNELAGSRNEAISTYAGTLILRLTAPSAATVLPSTEDALTGHSKVVVDSLTTPPPPPLPMDTSGGGGGRISPVTASACFPPQPLFHQHHGQPMTYAAPLPQQQAPSVQRYAPGGYHYSGEAVAGPGGGGGGGSGGSLMAMVGPPPPASVYSVSGSGPCPMSVQSMPPQQHPHCYQQQPMNEAAYPQRSWGNGPYASDPQGRPLYANTMAPHHPPPAQQQQETLYGPPGMGYPPPSGSVRDMPPAYHHRGSPAAAGYYAGGYIEPQQPPPQAGPMTSPNPRACYPTNTPSSMDTTTSTSGYTSPGTAGRMALGDDFMTGTPVLDGGVKPSANPSTPTSSGAPPDHRWFSSAQMCLP</sequence>
<dbReference type="InterPro" id="IPR016024">
    <property type="entry name" value="ARM-type_fold"/>
</dbReference>
<dbReference type="eggNOG" id="KOG4203">
    <property type="taxonomic scope" value="Eukaryota"/>
</dbReference>
<dbReference type="InterPro" id="IPR000225">
    <property type="entry name" value="Armadillo"/>
</dbReference>
<reference evidence="3" key="2">
    <citation type="submission" date="2015-11" db="EMBL/GenBank/DDBJ databases">
        <authorList>
            <person name="Zhang Y."/>
            <person name="Guo Z."/>
        </authorList>
    </citation>
    <scope>NUCLEOTIDE SEQUENCE</scope>
</reference>
<dbReference type="SUPFAM" id="SSF48371">
    <property type="entry name" value="ARM repeat"/>
    <property type="match status" value="2"/>
</dbReference>
<evidence type="ECO:0000313" key="3">
    <source>
        <dbReference type="EMBL" id="CDS42371.1"/>
    </source>
</evidence>
<dbReference type="InterPro" id="IPR013284">
    <property type="entry name" value="Beta-catenin"/>
</dbReference>
<dbReference type="GO" id="GO:0007155">
    <property type="term" value="P:cell adhesion"/>
    <property type="evidence" value="ECO:0007669"/>
    <property type="project" value="InterPro"/>
</dbReference>
<feature type="region of interest" description="Disordered" evidence="2">
    <location>
        <begin position="903"/>
        <end position="931"/>
    </location>
</feature>
<dbReference type="PANTHER" id="PTHR45976">
    <property type="entry name" value="ARMADILLO SEGMENT POLARITY PROTEIN"/>
    <property type="match status" value="1"/>
</dbReference>
<organism evidence="3 4">
    <name type="scientific">Echinococcus multilocularis</name>
    <name type="common">Fox tapeworm</name>
    <dbReference type="NCBI Taxonomy" id="6211"/>
    <lineage>
        <taxon>Eukaryota</taxon>
        <taxon>Metazoa</taxon>
        <taxon>Spiralia</taxon>
        <taxon>Lophotrochozoa</taxon>
        <taxon>Platyhelminthes</taxon>
        <taxon>Cestoda</taxon>
        <taxon>Eucestoda</taxon>
        <taxon>Cyclophyllidea</taxon>
        <taxon>Taeniidae</taxon>
        <taxon>Echinococcus</taxon>
    </lineage>
</organism>
<evidence type="ECO:0000256" key="2">
    <source>
        <dbReference type="SAM" id="MobiDB-lite"/>
    </source>
</evidence>
<dbReference type="PROSITE" id="PS50176">
    <property type="entry name" value="ARM_REPEAT"/>
    <property type="match status" value="4"/>
</dbReference>
<feature type="repeat" description="ARM" evidence="1">
    <location>
        <begin position="244"/>
        <end position="286"/>
    </location>
</feature>
<feature type="compositionally biased region" description="Polar residues" evidence="2">
    <location>
        <begin position="1026"/>
        <end position="1035"/>
    </location>
</feature>
<dbReference type="Gene3D" id="1.25.10.10">
    <property type="entry name" value="Leucine-rich Repeat Variant"/>
    <property type="match status" value="1"/>
</dbReference>
<feature type="compositionally biased region" description="Low complexity" evidence="2">
    <location>
        <begin position="913"/>
        <end position="922"/>
    </location>
</feature>
<dbReference type="PRINTS" id="PR01869">
    <property type="entry name" value="BCATNINFAMLY"/>
</dbReference>
<dbReference type="STRING" id="6211.A0A068YJB6"/>
<dbReference type="AlphaFoldDB" id="A0A068YJB6"/>
<dbReference type="SMART" id="SM00185">
    <property type="entry name" value="ARM"/>
    <property type="match status" value="8"/>
</dbReference>
<reference evidence="3" key="1">
    <citation type="journal article" date="2013" name="Nature">
        <title>The genomes of four tapeworm species reveal adaptations to parasitism.</title>
        <authorList>
            <person name="Tsai I.J."/>
            <person name="Zarowiecki M."/>
            <person name="Holroyd N."/>
            <person name="Garciarrubio A."/>
            <person name="Sanchez-Flores A."/>
            <person name="Brooks K.L."/>
            <person name="Tracey A."/>
            <person name="Bobes R.J."/>
            <person name="Fragoso G."/>
            <person name="Sciutto E."/>
            <person name="Aslett M."/>
            <person name="Beasley H."/>
            <person name="Bennett H.M."/>
            <person name="Cai J."/>
            <person name="Camicia F."/>
            <person name="Clark R."/>
            <person name="Cucher M."/>
            <person name="De Silva N."/>
            <person name="Day T.A."/>
            <person name="Deplazes P."/>
            <person name="Estrada K."/>
            <person name="Fernandez C."/>
            <person name="Holland P.W."/>
            <person name="Hou J."/>
            <person name="Hu S."/>
            <person name="Huckvale T."/>
            <person name="Hung S.S."/>
            <person name="Kamenetzky L."/>
            <person name="Keane J.A."/>
            <person name="Kiss F."/>
            <person name="Koziol U."/>
            <person name="Lambert O."/>
            <person name="Liu K."/>
            <person name="Luo X."/>
            <person name="Luo Y."/>
            <person name="Macchiaroli N."/>
            <person name="Nichol S."/>
            <person name="Paps J."/>
            <person name="Parkinson J."/>
            <person name="Pouchkina-Stantcheva N."/>
            <person name="Riddiford N."/>
            <person name="Rosenzvit M."/>
            <person name="Salinas G."/>
            <person name="Wasmuth J.D."/>
            <person name="Zamanian M."/>
            <person name="Zheng Y."/>
            <person name="Cai X."/>
            <person name="Soberon X."/>
            <person name="Olson P.D."/>
            <person name="Laclette J.P."/>
            <person name="Brehm K."/>
            <person name="Berriman M."/>
            <person name="Garciarrubio A."/>
            <person name="Bobes R.J."/>
            <person name="Fragoso G."/>
            <person name="Sanchez-Flores A."/>
            <person name="Estrada K."/>
            <person name="Cevallos M.A."/>
            <person name="Morett E."/>
            <person name="Gonzalez V."/>
            <person name="Portillo T."/>
            <person name="Ochoa-Leyva A."/>
            <person name="Jose M.V."/>
            <person name="Sciutto E."/>
            <person name="Landa A."/>
            <person name="Jimenez L."/>
            <person name="Valdes V."/>
            <person name="Carrero J.C."/>
            <person name="Larralde C."/>
            <person name="Morales-Montor J."/>
            <person name="Limon-Lason J."/>
            <person name="Soberon X."/>
            <person name="Laclette J.P."/>
        </authorList>
    </citation>
    <scope>NUCLEOTIDE SEQUENCE [LARGE SCALE GENOMIC DNA]</scope>
</reference>
<evidence type="ECO:0000313" key="4">
    <source>
        <dbReference type="Proteomes" id="UP000017246"/>
    </source>
</evidence>
<feature type="repeat" description="ARM" evidence="1">
    <location>
        <begin position="328"/>
        <end position="371"/>
    </location>
</feature>
<accession>A0A068YJB6</accession>
<dbReference type="OMA" id="DPLMFDM"/>
<name>A0A068YJB6_ECHMU</name>
<dbReference type="OrthoDB" id="195736at2759"/>
<evidence type="ECO:0000256" key="1">
    <source>
        <dbReference type="PROSITE-ProRule" id="PRU00259"/>
    </source>
</evidence>
<dbReference type="Proteomes" id="UP000017246">
    <property type="component" value="Unassembled WGS sequence"/>
</dbReference>
<dbReference type="GO" id="GO:0045296">
    <property type="term" value="F:cadherin binding"/>
    <property type="evidence" value="ECO:0007669"/>
    <property type="project" value="InterPro"/>
</dbReference>
<feature type="repeat" description="ARM" evidence="1">
    <location>
        <begin position="409"/>
        <end position="451"/>
    </location>
</feature>
<proteinExistence type="predicted"/>
<protein>
    <submittedName>
        <fullName evidence="3">Beta catenin</fullName>
    </submittedName>
</protein>
<dbReference type="Pfam" id="PF00514">
    <property type="entry name" value="Arm"/>
    <property type="match status" value="2"/>
</dbReference>